<dbReference type="GeneID" id="111100789"/>
<keyword evidence="1" id="KW-0732">Signal</keyword>
<organism evidence="2 3">
    <name type="scientific">Crassostrea virginica</name>
    <name type="common">Eastern oyster</name>
    <dbReference type="NCBI Taxonomy" id="6565"/>
    <lineage>
        <taxon>Eukaryota</taxon>
        <taxon>Metazoa</taxon>
        <taxon>Spiralia</taxon>
        <taxon>Lophotrochozoa</taxon>
        <taxon>Mollusca</taxon>
        <taxon>Bivalvia</taxon>
        <taxon>Autobranchia</taxon>
        <taxon>Pteriomorphia</taxon>
        <taxon>Ostreida</taxon>
        <taxon>Ostreoidea</taxon>
        <taxon>Ostreidae</taxon>
        <taxon>Crassostrea</taxon>
    </lineage>
</organism>
<keyword evidence="2" id="KW-1185">Reference proteome</keyword>
<dbReference type="OrthoDB" id="6105033at2759"/>
<sequence>MEGRGTLPRLLGVCGLLVIQTLHLCSGAGEVEEEFLLITDKAFPNVTVYDRQITCGHHRPGLFPTETWTCNDIRVDGMRIAYGYYPGLGADSKCTETGGFDELRELCRQLLTFVAFDGKLWGAQVSNATCEKTTDTRVTLNLVLEGYEWQELGPGHGMIETLQCTAFPKEEDASIGSLL</sequence>
<evidence type="ECO:0000256" key="1">
    <source>
        <dbReference type="SAM" id="SignalP"/>
    </source>
</evidence>
<evidence type="ECO:0000313" key="3">
    <source>
        <dbReference type="RefSeq" id="XP_022288593.1"/>
    </source>
</evidence>
<dbReference type="AlphaFoldDB" id="A0A8B8ADM8"/>
<protein>
    <submittedName>
        <fullName evidence="3">Uncharacterized protein LOC111100789</fullName>
    </submittedName>
</protein>
<feature type="signal peptide" evidence="1">
    <location>
        <begin position="1"/>
        <end position="27"/>
    </location>
</feature>
<dbReference type="KEGG" id="cvn:111100789"/>
<evidence type="ECO:0000313" key="2">
    <source>
        <dbReference type="Proteomes" id="UP000694844"/>
    </source>
</evidence>
<dbReference type="RefSeq" id="XP_022288593.1">
    <property type="nucleotide sequence ID" value="XM_022432885.1"/>
</dbReference>
<gene>
    <name evidence="3" type="primary">LOC111100789</name>
</gene>
<proteinExistence type="predicted"/>
<dbReference type="Proteomes" id="UP000694844">
    <property type="component" value="Chromosome 1"/>
</dbReference>
<reference evidence="2" key="1">
    <citation type="submission" date="2024-06" db="UniProtKB">
        <authorList>
            <consortium name="RefSeq"/>
        </authorList>
    </citation>
    <scope>NUCLEOTIDE SEQUENCE [LARGE SCALE GENOMIC DNA]</scope>
</reference>
<accession>A0A8B8ADM8</accession>
<name>A0A8B8ADM8_CRAVI</name>
<reference evidence="3" key="2">
    <citation type="submission" date="2025-08" db="UniProtKB">
        <authorList>
            <consortium name="RefSeq"/>
        </authorList>
    </citation>
    <scope>IDENTIFICATION</scope>
    <source>
        <tissue evidence="3">Whole sample</tissue>
    </source>
</reference>
<feature type="chain" id="PRO_5034998518" evidence="1">
    <location>
        <begin position="28"/>
        <end position="179"/>
    </location>
</feature>